<proteinExistence type="predicted"/>
<dbReference type="AlphaFoldDB" id="A0A151XJV6"/>
<gene>
    <name evidence="2" type="ORF">ALC60_00327</name>
</gene>
<evidence type="ECO:0000313" key="3">
    <source>
        <dbReference type="Proteomes" id="UP000075809"/>
    </source>
</evidence>
<name>A0A151XJV6_9HYME</name>
<feature type="transmembrane region" description="Helical" evidence="1">
    <location>
        <begin position="89"/>
        <end position="109"/>
    </location>
</feature>
<protein>
    <submittedName>
        <fullName evidence="2">Uncharacterized protein</fullName>
    </submittedName>
</protein>
<dbReference type="Proteomes" id="UP000075809">
    <property type="component" value="Unassembled WGS sequence"/>
</dbReference>
<sequence>MQAVYIISVTRLPLFITIEIEANLYKLAHTTNMLTANWRAIIFANIYREYVGHMKFSSTDIPESQADSKSLARIRISGYHRQRLQSHRLTYLLFAPATSYYICCLLLRYSVSKHEFYKTYIQNVYSLATLLYDIVEYPDVHVSGCQHPLTAQMYGYIIFTLQIAIDEFYKTYIQNVYSLATLLYDIVEYPFTTPLFMCLYYYRNTDFAAARNIIFMSQDIIRQSLRRRLDGCIISWRKVDIFNNSSNCFISSEELKPVFVFLFLTSF</sequence>
<evidence type="ECO:0000256" key="1">
    <source>
        <dbReference type="SAM" id="Phobius"/>
    </source>
</evidence>
<dbReference type="EMBL" id="KQ982052">
    <property type="protein sequence ID" value="KYQ60702.1"/>
    <property type="molecule type" value="Genomic_DNA"/>
</dbReference>
<keyword evidence="1" id="KW-1133">Transmembrane helix</keyword>
<accession>A0A151XJV6</accession>
<keyword evidence="1" id="KW-0812">Transmembrane</keyword>
<reference evidence="2 3" key="1">
    <citation type="submission" date="2015-09" db="EMBL/GenBank/DDBJ databases">
        <title>Trachymyrmex zeteki WGS genome.</title>
        <authorList>
            <person name="Nygaard S."/>
            <person name="Hu H."/>
            <person name="Boomsma J."/>
            <person name="Zhang G."/>
        </authorList>
    </citation>
    <scope>NUCLEOTIDE SEQUENCE [LARGE SCALE GENOMIC DNA]</scope>
    <source>
        <strain evidence="2">Tzet28-1</strain>
        <tissue evidence="2">Whole body</tissue>
    </source>
</reference>
<organism evidence="2 3">
    <name type="scientific">Mycetomoellerius zeteki</name>
    <dbReference type="NCBI Taxonomy" id="64791"/>
    <lineage>
        <taxon>Eukaryota</taxon>
        <taxon>Metazoa</taxon>
        <taxon>Ecdysozoa</taxon>
        <taxon>Arthropoda</taxon>
        <taxon>Hexapoda</taxon>
        <taxon>Insecta</taxon>
        <taxon>Pterygota</taxon>
        <taxon>Neoptera</taxon>
        <taxon>Endopterygota</taxon>
        <taxon>Hymenoptera</taxon>
        <taxon>Apocrita</taxon>
        <taxon>Aculeata</taxon>
        <taxon>Formicoidea</taxon>
        <taxon>Formicidae</taxon>
        <taxon>Myrmicinae</taxon>
        <taxon>Mycetomoellerius</taxon>
    </lineage>
</organism>
<keyword evidence="1" id="KW-0472">Membrane</keyword>
<evidence type="ECO:0000313" key="2">
    <source>
        <dbReference type="EMBL" id="KYQ60702.1"/>
    </source>
</evidence>
<keyword evidence="3" id="KW-1185">Reference proteome</keyword>